<dbReference type="Pfam" id="PF18915">
    <property type="entry name" value="DUF5667"/>
    <property type="match status" value="1"/>
</dbReference>
<sequence>MTWVIIITTLLTMVTGTGVVYASGEALPGDTLYPVKNLTENVQLALASDEGDAQLTLHLIQTRMEEMQELMAQGREDDLDEAASGYEKQTKAMTQLLAAVQAQDPDEAIRLRTELEQQLQDQARQMQSLLEDEETTNGDQTRTQLQEMLQTNTQTRLRINQTVEDVSDEEVPDEGGDLPEGEDLTAETVDDAAETTGNGAQVRSSEFINASGDSQNATFTFQVANAEQLGVYAEIGGARYACSADGDTVTCNIPNATEKGTLNLFCLKDNSFLYSYDYDYDWLGTKEAGSGSENGQAQQGGGTATTDGDEGGQGGSGKGGK</sequence>
<evidence type="ECO:0000256" key="1">
    <source>
        <dbReference type="SAM" id="MobiDB-lite"/>
    </source>
</evidence>
<name>A0A347ZRM0_9CHLR</name>
<feature type="region of interest" description="Disordered" evidence="1">
    <location>
        <begin position="285"/>
        <end position="321"/>
    </location>
</feature>
<evidence type="ECO:0000313" key="4">
    <source>
        <dbReference type="Proteomes" id="UP000256388"/>
    </source>
</evidence>
<evidence type="ECO:0000313" key="3">
    <source>
        <dbReference type="EMBL" id="REG11493.1"/>
    </source>
</evidence>
<comment type="caution">
    <text evidence="3">The sequence shown here is derived from an EMBL/GenBank/DDBJ whole genome shotgun (WGS) entry which is preliminary data.</text>
</comment>
<gene>
    <name evidence="3" type="ORF">DFR64_1382</name>
</gene>
<keyword evidence="4" id="KW-1185">Reference proteome</keyword>
<feature type="region of interest" description="Disordered" evidence="1">
    <location>
        <begin position="164"/>
        <end position="183"/>
    </location>
</feature>
<dbReference type="InterPro" id="IPR043725">
    <property type="entry name" value="DUF5667"/>
</dbReference>
<reference evidence="3 4" key="1">
    <citation type="submission" date="2018-08" db="EMBL/GenBank/DDBJ databases">
        <title>Genomic Encyclopedia of Type Strains, Phase IV (KMG-IV): sequencing the most valuable type-strain genomes for metagenomic binning, comparative biology and taxonomic classification.</title>
        <authorList>
            <person name="Goeker M."/>
        </authorList>
    </citation>
    <scope>NUCLEOTIDE SEQUENCE [LARGE SCALE GENOMIC DNA]</scope>
    <source>
        <strain evidence="3 4">DSM 23923</strain>
    </source>
</reference>
<proteinExistence type="predicted"/>
<feature type="domain" description="DUF5667" evidence="2">
    <location>
        <begin position="26"/>
        <end position="120"/>
    </location>
</feature>
<feature type="compositionally biased region" description="Acidic residues" evidence="1">
    <location>
        <begin position="165"/>
        <end position="183"/>
    </location>
</feature>
<feature type="compositionally biased region" description="Gly residues" evidence="1">
    <location>
        <begin position="311"/>
        <end position="321"/>
    </location>
</feature>
<organism evidence="3 4">
    <name type="scientific">Pelolinea submarina</name>
    <dbReference type="NCBI Taxonomy" id="913107"/>
    <lineage>
        <taxon>Bacteria</taxon>
        <taxon>Bacillati</taxon>
        <taxon>Chloroflexota</taxon>
        <taxon>Anaerolineae</taxon>
        <taxon>Anaerolineales</taxon>
        <taxon>Anaerolineaceae</taxon>
        <taxon>Pelolinea</taxon>
    </lineage>
</organism>
<protein>
    <recommendedName>
        <fullName evidence="2">DUF5667 domain-containing protein</fullName>
    </recommendedName>
</protein>
<dbReference type="AlphaFoldDB" id="A0A347ZRM0"/>
<feature type="region of interest" description="Disordered" evidence="1">
    <location>
        <begin position="120"/>
        <end position="142"/>
    </location>
</feature>
<accession>A0A347ZRM0</accession>
<dbReference type="EMBL" id="QUMS01000001">
    <property type="protein sequence ID" value="REG11493.1"/>
    <property type="molecule type" value="Genomic_DNA"/>
</dbReference>
<dbReference type="Proteomes" id="UP000256388">
    <property type="component" value="Unassembled WGS sequence"/>
</dbReference>
<evidence type="ECO:0000259" key="2">
    <source>
        <dbReference type="Pfam" id="PF18915"/>
    </source>
</evidence>